<name>A0A2D2DJF0_9BURK</name>
<keyword evidence="1" id="KW-0472">Membrane</keyword>
<accession>A0A2D2DJF0</accession>
<keyword evidence="3" id="KW-1185">Reference proteome</keyword>
<gene>
    <name evidence="2" type="ORF">CR152_11615</name>
</gene>
<evidence type="ECO:0000313" key="3">
    <source>
        <dbReference type="Proteomes" id="UP000229897"/>
    </source>
</evidence>
<evidence type="ECO:0000313" key="2">
    <source>
        <dbReference type="EMBL" id="ATQ75099.1"/>
    </source>
</evidence>
<proteinExistence type="predicted"/>
<dbReference type="KEGG" id="mass:CR152_11615"/>
<keyword evidence="1" id="KW-1133">Transmembrane helix</keyword>
<dbReference type="RefSeq" id="WP_099875068.1">
    <property type="nucleotide sequence ID" value="NZ_CP024608.1"/>
</dbReference>
<protein>
    <submittedName>
        <fullName evidence="2">Uncharacterized protein</fullName>
    </submittedName>
</protein>
<reference evidence="2" key="1">
    <citation type="submission" date="2017-10" db="EMBL/GenBank/DDBJ databases">
        <title>Massilia psychrophilum sp. nov., a novel purple-pigmented bacterium isolated from Tianshan glacier, Xinjiang Municipality, China.</title>
        <authorList>
            <person name="Wang H."/>
        </authorList>
    </citation>
    <scope>NUCLEOTIDE SEQUENCE [LARGE SCALE GENOMIC DNA]</scope>
    <source>
        <strain evidence="2">B2</strain>
    </source>
</reference>
<evidence type="ECO:0000256" key="1">
    <source>
        <dbReference type="SAM" id="Phobius"/>
    </source>
</evidence>
<keyword evidence="1" id="KW-0812">Transmembrane</keyword>
<sequence length="131" mass="13358">MSALGTLAAGVTGGIWKIVAVILLAALLMVGAWTGGGWFLAARDRDAARVELVAEQAKSAAYAAAVERQNAAVAALADAKREAEARGQAAQQHAAAAGRRFDAAVAKVASARATTCDEAMPTVNLILEATR</sequence>
<dbReference type="AlphaFoldDB" id="A0A2D2DJF0"/>
<dbReference type="Proteomes" id="UP000229897">
    <property type="component" value="Chromosome"/>
</dbReference>
<dbReference type="EMBL" id="CP024608">
    <property type="protein sequence ID" value="ATQ75099.1"/>
    <property type="molecule type" value="Genomic_DNA"/>
</dbReference>
<feature type="transmembrane region" description="Helical" evidence="1">
    <location>
        <begin position="15"/>
        <end position="41"/>
    </location>
</feature>
<organism evidence="2 3">
    <name type="scientific">Massilia violaceinigra</name>
    <dbReference type="NCBI Taxonomy" id="2045208"/>
    <lineage>
        <taxon>Bacteria</taxon>
        <taxon>Pseudomonadati</taxon>
        <taxon>Pseudomonadota</taxon>
        <taxon>Betaproteobacteria</taxon>
        <taxon>Burkholderiales</taxon>
        <taxon>Oxalobacteraceae</taxon>
        <taxon>Telluria group</taxon>
        <taxon>Massilia</taxon>
    </lineage>
</organism>